<feature type="region of interest" description="Disordered" evidence="1">
    <location>
        <begin position="427"/>
        <end position="457"/>
    </location>
</feature>
<dbReference type="InParanoid" id="F0VFQ2"/>
<feature type="compositionally biased region" description="Polar residues" evidence="1">
    <location>
        <begin position="474"/>
        <end position="488"/>
    </location>
</feature>
<reference evidence="3" key="1">
    <citation type="submission" date="2011-02" db="EMBL/GenBank/DDBJ databases">
        <authorList>
            <person name="Aslett M."/>
        </authorList>
    </citation>
    <scope>NUCLEOTIDE SEQUENCE</scope>
    <source>
        <strain evidence="3">Liverpool</strain>
    </source>
</reference>
<dbReference type="RefSeq" id="XP_003882578.1">
    <property type="nucleotide sequence ID" value="XM_003882529.1"/>
</dbReference>
<gene>
    <name evidence="4" type="ORF">BN1204_023340</name>
    <name evidence="3" type="ORF">NCLIV_023340</name>
</gene>
<dbReference type="Gene3D" id="3.30.460.10">
    <property type="entry name" value="Beta Polymerase, domain 2"/>
    <property type="match status" value="1"/>
</dbReference>
<dbReference type="GO" id="GO:0016779">
    <property type="term" value="F:nucleotidyltransferase activity"/>
    <property type="evidence" value="ECO:0007669"/>
    <property type="project" value="TreeGrafter"/>
</dbReference>
<feature type="region of interest" description="Disordered" evidence="1">
    <location>
        <begin position="469"/>
        <end position="502"/>
    </location>
</feature>
<dbReference type="PANTHER" id="PTHR12271:SF40">
    <property type="entry name" value="POLY(A) RNA POLYMERASE GLD2"/>
    <property type="match status" value="1"/>
</dbReference>
<feature type="compositionally biased region" description="Low complexity" evidence="1">
    <location>
        <begin position="292"/>
        <end position="309"/>
    </location>
</feature>
<name>F0VFQ2_NEOCL</name>
<evidence type="ECO:0000256" key="1">
    <source>
        <dbReference type="SAM" id="MobiDB-lite"/>
    </source>
</evidence>
<dbReference type="eggNOG" id="KOG2277">
    <property type="taxonomic scope" value="Eukaryota"/>
</dbReference>
<accession>F0VFQ2</accession>
<dbReference type="PANTHER" id="PTHR12271">
    <property type="entry name" value="POLY A POLYMERASE CID PAP -RELATED"/>
    <property type="match status" value="1"/>
</dbReference>
<dbReference type="EMBL" id="FR823388">
    <property type="protein sequence ID" value="CBZ52546.1"/>
    <property type="molecule type" value="Genomic_DNA"/>
</dbReference>
<feature type="domain" description="Poly(A) RNA polymerase mitochondrial-like central palm" evidence="2">
    <location>
        <begin position="554"/>
        <end position="659"/>
    </location>
</feature>
<feature type="compositionally biased region" description="Low complexity" evidence="1">
    <location>
        <begin position="24"/>
        <end position="46"/>
    </location>
</feature>
<dbReference type="OMA" id="CQYQRIR"/>
<dbReference type="InterPro" id="IPR043519">
    <property type="entry name" value="NT_sf"/>
</dbReference>
<reference evidence="5" key="3">
    <citation type="journal article" date="2012" name="PLoS Pathog.">
        <title>Comparative genomics of the apicomplexan parasites Toxoplasma gondii and Neospora caninum: Coccidia differing in host range and transmission strategy.</title>
        <authorList>
            <person name="Reid A.J."/>
            <person name="Vermont S.J."/>
            <person name="Cotton J.A."/>
            <person name="Harris D."/>
            <person name="Hill-Cawthorne G.A."/>
            <person name="Konen-Waisman S."/>
            <person name="Latham S.M."/>
            <person name="Mourier T."/>
            <person name="Norton R."/>
            <person name="Quail M.A."/>
            <person name="Sanders M."/>
            <person name="Shanmugam D."/>
            <person name="Sohal A."/>
            <person name="Wasmuth J.D."/>
            <person name="Brunk B."/>
            <person name="Grigg M.E."/>
            <person name="Howard J.C."/>
            <person name="Parkinson J."/>
            <person name="Roos D.S."/>
            <person name="Trees A.J."/>
            <person name="Berriman M."/>
            <person name="Pain A."/>
            <person name="Wastling J.M."/>
        </authorList>
    </citation>
    <scope>NUCLEOTIDE SEQUENCE [LARGE SCALE GENOMIC DNA]</scope>
    <source>
        <strain evidence="5">Liverpool</strain>
    </source>
</reference>
<feature type="region of interest" description="Disordered" evidence="1">
    <location>
        <begin position="1"/>
        <end position="46"/>
    </location>
</feature>
<feature type="region of interest" description="Disordered" evidence="1">
    <location>
        <begin position="687"/>
        <end position="717"/>
    </location>
</feature>
<reference evidence="4" key="4">
    <citation type="journal article" date="2015" name="PLoS ONE">
        <title>Comprehensive Evaluation of Toxoplasma gondii VEG and Neospora caninum LIV Genomes with Tachyzoite Stage Transcriptome and Proteome Defines Novel Transcript Features.</title>
        <authorList>
            <person name="Ramaprasad A."/>
            <person name="Mourier T."/>
            <person name="Naeem R."/>
            <person name="Malas T.B."/>
            <person name="Moussa E."/>
            <person name="Panigrahi A."/>
            <person name="Vermont S.J."/>
            <person name="Otto T.D."/>
            <person name="Wastling J."/>
            <person name="Pain A."/>
        </authorList>
    </citation>
    <scope>NUCLEOTIDE SEQUENCE</scope>
    <source>
        <strain evidence="4">Liverpool</strain>
    </source>
</reference>
<dbReference type="GO" id="GO:0031123">
    <property type="term" value="P:RNA 3'-end processing"/>
    <property type="evidence" value="ECO:0007669"/>
    <property type="project" value="TreeGrafter"/>
</dbReference>
<dbReference type="AlphaFoldDB" id="F0VFQ2"/>
<dbReference type="CDD" id="cd05402">
    <property type="entry name" value="NT_PAP_TUTase"/>
    <property type="match status" value="1"/>
</dbReference>
<evidence type="ECO:0000313" key="5">
    <source>
        <dbReference type="Proteomes" id="UP000007494"/>
    </source>
</evidence>
<dbReference type="Gene3D" id="1.10.1410.10">
    <property type="match status" value="1"/>
</dbReference>
<feature type="region of interest" description="Disordered" evidence="1">
    <location>
        <begin position="76"/>
        <end position="95"/>
    </location>
</feature>
<feature type="compositionally biased region" description="Basic and acidic residues" evidence="1">
    <location>
        <begin position="687"/>
        <end position="716"/>
    </location>
</feature>
<dbReference type="GeneID" id="13444705"/>
<proteinExistence type="predicted"/>
<feature type="region of interest" description="Disordered" evidence="1">
    <location>
        <begin position="292"/>
        <end position="376"/>
    </location>
</feature>
<dbReference type="VEuPathDB" id="ToxoDB:NCLIV_023340"/>
<reference evidence="3" key="2">
    <citation type="submission" date="2011-03" db="EMBL/GenBank/DDBJ databases">
        <title>Comparative genomics and transcriptomics of Neospora caninum and Toxoplasma gondii.</title>
        <authorList>
            <person name="Reid A.J."/>
            <person name="Sohal A."/>
            <person name="Harris D."/>
            <person name="Quail M."/>
            <person name="Sanders M."/>
            <person name="Berriman M."/>
            <person name="Wastling J.M."/>
            <person name="Pain A."/>
        </authorList>
    </citation>
    <scope>NUCLEOTIDE SEQUENCE</scope>
    <source>
        <strain evidence="3">Liverpool</strain>
    </source>
</reference>
<sequence length="1027" mass="110341">MAGRGLGCPASSLCASRTAGRGAVSRSRLSSPVSSTQSTSVSFRRTTQPFCRQCDSASSSFVPGSSSASLPASRALSPCSAERPSPRLSSASSSPPLSSSAASLCACTKPTLSSSVLRPFSPTGGVPSSCISQARRTFASFRACLTPSCDASSSFLPQLSCAARPTPVFSPPCVRPSSRGAHRPGYFCVPSRLHPADAALHTQKRNCGVRLSSFSSPRRSPTFALSTSSSLACRLPAPFLPPLPPSLSASTGRRSRPRFLSASFFSRASSVFTFSPFSSALSLRIFHSSSFPSPRSFPAQNPFEDSGSSSEEEDAWSSSPFGGFAPEARSRRGEDAHFCRGPNPRSVFDKVGEEEGGSRQERPGAENTGRGRRNRALRDAAARRMLEREALVVDARGRWEQGESIGERGEAEDGYVTPLLSAFAAVRQGRKERGADPRRDDAFSPSRAGCSSFSLGKSEALTQSQRLGYARSTGHPQGSASGLRSASDSPLAALEPETDEHAADHAQLLPVSSAPRASPGGVSPSSRSASAFSSASVLESRFGVAVSPSVFEALTNDMRRLESLMLPGTEDQAGMRRFLSQLQDLLNGVLDACVVTPFGSAVNGLWTPQSDLDVCVQVREASTRASQIKVLRQVAHALHPVHTHLVEPRFQARVPIIHWSPRFSHSASGPALLGRFLRDPVARALHEKPGDARSRGREDEETGRRNDSYGEGDGERNTQMVSCDISVNNLLAVVNSKLLGAYVGIDPRLRTLGYAVKFWAKGRNINDRSRGTVSSFSLVLMLIHFLQNHVQPRILPSLQDMAIHQRLPPVYIGGVDCRYTTDPEAVKKELEFLRGGAPPNTESPGELLLQFFRYFGYEYRGGVIAIRNISHFCLPPRASSLDTKGVFADYGGGSLFRDKRPKLGASRRVLPPQKTSAWGLDGALGEDENMASSFASNVAGSDTREGRAGDDDLLASLSASLREADLHSSGGDFLVVDNPFEVGKDVCNVLPCQYQRIRHEFKRAFRMLADGASFRQVASPDGKTAFR</sequence>
<evidence type="ECO:0000313" key="4">
    <source>
        <dbReference type="EMBL" id="CEL66522.1"/>
    </source>
</evidence>
<dbReference type="EMBL" id="LN714481">
    <property type="protein sequence ID" value="CEL66522.1"/>
    <property type="molecule type" value="Genomic_DNA"/>
</dbReference>
<feature type="compositionally biased region" description="Basic and acidic residues" evidence="1">
    <location>
        <begin position="328"/>
        <end position="338"/>
    </location>
</feature>
<dbReference type="Proteomes" id="UP000007494">
    <property type="component" value="Chromosome VIIa"/>
</dbReference>
<dbReference type="SUPFAM" id="SSF81631">
    <property type="entry name" value="PAP/OAS1 substrate-binding domain"/>
    <property type="match status" value="1"/>
</dbReference>
<keyword evidence="5" id="KW-1185">Reference proteome</keyword>
<organism evidence="3 5">
    <name type="scientific">Neospora caninum (strain Liverpool)</name>
    <dbReference type="NCBI Taxonomy" id="572307"/>
    <lineage>
        <taxon>Eukaryota</taxon>
        <taxon>Sar</taxon>
        <taxon>Alveolata</taxon>
        <taxon>Apicomplexa</taxon>
        <taxon>Conoidasida</taxon>
        <taxon>Coccidia</taxon>
        <taxon>Eucoccidiorida</taxon>
        <taxon>Eimeriorina</taxon>
        <taxon>Sarcocystidae</taxon>
        <taxon>Neospora</taxon>
    </lineage>
</organism>
<feature type="compositionally biased region" description="Basic and acidic residues" evidence="1">
    <location>
        <begin position="347"/>
        <end position="364"/>
    </location>
</feature>
<dbReference type="InterPro" id="IPR054708">
    <property type="entry name" value="MTPAP-like_central"/>
</dbReference>
<evidence type="ECO:0000259" key="2">
    <source>
        <dbReference type="Pfam" id="PF22600"/>
    </source>
</evidence>
<evidence type="ECO:0000313" key="3">
    <source>
        <dbReference type="EMBL" id="CBZ52546.1"/>
    </source>
</evidence>
<feature type="compositionally biased region" description="Basic and acidic residues" evidence="1">
    <location>
        <begin position="429"/>
        <end position="442"/>
    </location>
</feature>
<dbReference type="Pfam" id="PF22600">
    <property type="entry name" value="MTPAP-like_central"/>
    <property type="match status" value="1"/>
</dbReference>
<protein>
    <submittedName>
        <fullName evidence="3">Novel protein (Zgc:110560), related</fullName>
    </submittedName>
</protein>
<dbReference type="OrthoDB" id="2274644at2759"/>
<dbReference type="SUPFAM" id="SSF81301">
    <property type="entry name" value="Nucleotidyltransferase"/>
    <property type="match status" value="1"/>
</dbReference>